<dbReference type="Proteomes" id="UP000246073">
    <property type="component" value="Unassembled WGS sequence"/>
</dbReference>
<protein>
    <submittedName>
        <fullName evidence="1">Uncharacterized protein</fullName>
    </submittedName>
</protein>
<reference evidence="2" key="1">
    <citation type="submission" date="2017-12" db="EMBL/GenBank/DDBJ databases">
        <authorList>
            <person name="Diaz M."/>
        </authorList>
    </citation>
    <scope>NUCLEOTIDE SEQUENCE [LARGE SCALE GENOMIC DNA]</scope>
    <source>
        <strain evidence="2">FI11154</strain>
    </source>
</reference>
<proteinExistence type="predicted"/>
<accession>A0A2P9HL28</accession>
<organism evidence="1 2">
    <name type="scientific">Ochrobactrum soli</name>
    <dbReference type="NCBI Taxonomy" id="2448455"/>
    <lineage>
        <taxon>Bacteria</taxon>
        <taxon>Pseudomonadati</taxon>
        <taxon>Pseudomonadota</taxon>
        <taxon>Alphaproteobacteria</taxon>
        <taxon>Hyphomicrobiales</taxon>
        <taxon>Brucellaceae</taxon>
        <taxon>Brucella/Ochrobactrum group</taxon>
        <taxon>Ochrobactrum</taxon>
    </lineage>
</organism>
<evidence type="ECO:0000313" key="2">
    <source>
        <dbReference type="Proteomes" id="UP000246073"/>
    </source>
</evidence>
<dbReference type="AlphaFoldDB" id="A0A2P9HL28"/>
<dbReference type="EMBL" id="OOFM01000005">
    <property type="protein sequence ID" value="SPL64520.1"/>
    <property type="molecule type" value="Genomic_DNA"/>
</dbReference>
<sequence>MSIGLSKTRAQNHSAFCDDPIIGIDECQNKNGALAGSVL</sequence>
<gene>
    <name evidence="1" type="ORF">OHAE_387</name>
</gene>
<evidence type="ECO:0000313" key="1">
    <source>
        <dbReference type="EMBL" id="SPL64520.1"/>
    </source>
</evidence>
<name>A0A2P9HL28_9HYPH</name>